<dbReference type="InterPro" id="IPR029021">
    <property type="entry name" value="Prot-tyrosine_phosphatase-like"/>
</dbReference>
<dbReference type="CDD" id="cd14503">
    <property type="entry name" value="PTP-bact"/>
    <property type="match status" value="1"/>
</dbReference>
<evidence type="ECO:0000313" key="3">
    <source>
        <dbReference type="Proteomes" id="UP001626537"/>
    </source>
</evidence>
<dbReference type="Gene3D" id="3.90.190.10">
    <property type="entry name" value="Protein tyrosine phosphatase superfamily"/>
    <property type="match status" value="1"/>
</dbReference>
<dbReference type="SUPFAM" id="SSF52799">
    <property type="entry name" value="(Phosphotyrosine protein) phosphatases II"/>
    <property type="match status" value="1"/>
</dbReference>
<keyword evidence="1" id="KW-0732">Signal</keyword>
<feature type="signal peptide" evidence="1">
    <location>
        <begin position="1"/>
        <end position="20"/>
    </location>
</feature>
<reference evidence="2 3" key="1">
    <citation type="submission" date="2023-10" db="EMBL/GenBank/DDBJ databases">
        <title>Two novel species belonging to the OM43/NOR5 clade.</title>
        <authorList>
            <person name="Park M."/>
        </authorList>
    </citation>
    <scope>NUCLEOTIDE SEQUENCE [LARGE SCALE GENOMIC DNA]</scope>
    <source>
        <strain evidence="2 3">IMCC43200</strain>
    </source>
</reference>
<evidence type="ECO:0000313" key="2">
    <source>
        <dbReference type="EMBL" id="WOJ94201.1"/>
    </source>
</evidence>
<protein>
    <submittedName>
        <fullName evidence="2">Protein tyrosine phosphatase family protein</fullName>
    </submittedName>
</protein>
<dbReference type="Proteomes" id="UP001626537">
    <property type="component" value="Chromosome"/>
</dbReference>
<accession>A0ABZ0I7Z6</accession>
<gene>
    <name evidence="2" type="ORF">R0135_03300</name>
</gene>
<name>A0ABZ0I7Z6_9GAMM</name>
<evidence type="ECO:0000256" key="1">
    <source>
        <dbReference type="SAM" id="SignalP"/>
    </source>
</evidence>
<dbReference type="RefSeq" id="WP_407348838.1">
    <property type="nucleotide sequence ID" value="NZ_CP136864.1"/>
</dbReference>
<feature type="chain" id="PRO_5045702274" evidence="1">
    <location>
        <begin position="21"/>
        <end position="181"/>
    </location>
</feature>
<proteinExistence type="predicted"/>
<keyword evidence="3" id="KW-1185">Reference proteome</keyword>
<organism evidence="2 3">
    <name type="scientific">Congregibacter variabilis</name>
    <dbReference type="NCBI Taxonomy" id="3081200"/>
    <lineage>
        <taxon>Bacteria</taxon>
        <taxon>Pseudomonadati</taxon>
        <taxon>Pseudomonadota</taxon>
        <taxon>Gammaproteobacteria</taxon>
        <taxon>Cellvibrionales</taxon>
        <taxon>Halieaceae</taxon>
        <taxon>Congregibacter</taxon>
    </lineage>
</organism>
<dbReference type="EMBL" id="CP136864">
    <property type="protein sequence ID" value="WOJ94201.1"/>
    <property type="molecule type" value="Genomic_DNA"/>
</dbReference>
<sequence>MKSYLLLLSLASALVASAFARGQGDLEDVRNFHRVSDVLLTAGQIYPEQVAALQSENVELIINLAVADPKRNAQEPFAVAAAGISYVNIPVLWDSPTPRDLDLFFAMMDARQGRKTLVHCFANFRASAFTYLYRVIREGVPEAEAREDLYAVWDAAKFDENPIWRAFIADALKAAEITSID</sequence>